<accession>A0A6G0RZ45</accession>
<feature type="region of interest" description="Disordered" evidence="1">
    <location>
        <begin position="1"/>
        <end position="25"/>
    </location>
</feature>
<proteinExistence type="predicted"/>
<evidence type="ECO:0000256" key="1">
    <source>
        <dbReference type="SAM" id="MobiDB-lite"/>
    </source>
</evidence>
<dbReference type="AlphaFoldDB" id="A0A6G0RZ45"/>
<evidence type="ECO:0000313" key="3">
    <source>
        <dbReference type="Proteomes" id="UP000486351"/>
    </source>
</evidence>
<protein>
    <recommendedName>
        <fullName evidence="4">Transposase IS30-like HTH domain-containing protein</fullName>
    </recommendedName>
</protein>
<sequence>MPRARKPPTAKNSPKTKKPRLMEHERGEIEGLHQVVVSGRDIARVTKRSRDTVRRVVSPAPPTTPKPSGPAPTITDRETRRISCQGRPDGHQAQG</sequence>
<organism evidence="2 3">
    <name type="scientific">Phytophthora fragariae</name>
    <dbReference type="NCBI Taxonomy" id="53985"/>
    <lineage>
        <taxon>Eukaryota</taxon>
        <taxon>Sar</taxon>
        <taxon>Stramenopiles</taxon>
        <taxon>Oomycota</taxon>
        <taxon>Peronosporomycetes</taxon>
        <taxon>Peronosporales</taxon>
        <taxon>Peronosporaceae</taxon>
        <taxon>Phytophthora</taxon>
    </lineage>
</organism>
<reference evidence="2 3" key="1">
    <citation type="submission" date="2018-09" db="EMBL/GenBank/DDBJ databases">
        <title>Genomic investigation of the strawberry pathogen Phytophthora fragariae indicates pathogenicity is determined by transcriptional variation in three key races.</title>
        <authorList>
            <person name="Adams T.M."/>
            <person name="Armitage A.D."/>
            <person name="Sobczyk M.K."/>
            <person name="Bates H.J."/>
            <person name="Dunwell J.M."/>
            <person name="Nellist C.F."/>
            <person name="Harrison R.J."/>
        </authorList>
    </citation>
    <scope>NUCLEOTIDE SEQUENCE [LARGE SCALE GENOMIC DNA]</scope>
    <source>
        <strain evidence="2 3">NOV-77</strain>
    </source>
</reference>
<comment type="caution">
    <text evidence="2">The sequence shown here is derived from an EMBL/GenBank/DDBJ whole genome shotgun (WGS) entry which is preliminary data.</text>
</comment>
<name>A0A6G0RZ45_9STRA</name>
<evidence type="ECO:0008006" key="4">
    <source>
        <dbReference type="Google" id="ProtNLM"/>
    </source>
</evidence>
<dbReference type="Proteomes" id="UP000486351">
    <property type="component" value="Unassembled WGS sequence"/>
</dbReference>
<feature type="compositionally biased region" description="Pro residues" evidence="1">
    <location>
        <begin position="59"/>
        <end position="70"/>
    </location>
</feature>
<feature type="compositionally biased region" description="Basic residues" evidence="1">
    <location>
        <begin position="1"/>
        <end position="19"/>
    </location>
</feature>
<dbReference type="EMBL" id="QXFY01000388">
    <property type="protein sequence ID" value="KAE9345844.1"/>
    <property type="molecule type" value="Genomic_DNA"/>
</dbReference>
<feature type="region of interest" description="Disordered" evidence="1">
    <location>
        <begin position="46"/>
        <end position="95"/>
    </location>
</feature>
<evidence type="ECO:0000313" key="2">
    <source>
        <dbReference type="EMBL" id="KAE9345844.1"/>
    </source>
</evidence>
<gene>
    <name evidence="2" type="ORF">PF008_g8573</name>
</gene>
<dbReference type="Gene3D" id="1.10.10.60">
    <property type="entry name" value="Homeodomain-like"/>
    <property type="match status" value="1"/>
</dbReference>